<keyword evidence="3" id="KW-1185">Reference proteome</keyword>
<name>A0ABT2GB85_9MICO</name>
<evidence type="ECO:0000313" key="2">
    <source>
        <dbReference type="EMBL" id="MCS5713458.1"/>
    </source>
</evidence>
<organism evidence="2 3">
    <name type="scientific">Herbiconiux gentiana</name>
    <dbReference type="NCBI Taxonomy" id="2970912"/>
    <lineage>
        <taxon>Bacteria</taxon>
        <taxon>Bacillati</taxon>
        <taxon>Actinomycetota</taxon>
        <taxon>Actinomycetes</taxon>
        <taxon>Micrococcales</taxon>
        <taxon>Microbacteriaceae</taxon>
        <taxon>Herbiconiux</taxon>
    </lineage>
</organism>
<dbReference type="EMBL" id="JANTEZ010000001">
    <property type="protein sequence ID" value="MCS5713458.1"/>
    <property type="molecule type" value="Genomic_DNA"/>
</dbReference>
<protein>
    <submittedName>
        <fullName evidence="2">Helix-turn-helix domain-containing protein</fullName>
    </submittedName>
</protein>
<dbReference type="Gene3D" id="1.10.10.10">
    <property type="entry name" value="Winged helix-like DNA-binding domain superfamily/Winged helix DNA-binding domain"/>
    <property type="match status" value="1"/>
</dbReference>
<feature type="domain" description="HTH arsR-type" evidence="1">
    <location>
        <begin position="9"/>
        <end position="103"/>
    </location>
</feature>
<dbReference type="InterPro" id="IPR001845">
    <property type="entry name" value="HTH_ArsR_DNA-bd_dom"/>
</dbReference>
<sequence length="134" mass="14827">MVSRLLDPPAPLAGTDADAVFRALADGTRRDILRRTLGGEHSISALAERYEMSFAAVQKHVAVLDRCGLIEKQRFGKEQLVRARVERIAQASGLLAEFEQLWRDRVGRIDLLIASDYSAEASDHSPNDEPTPNT</sequence>
<dbReference type="PROSITE" id="PS50987">
    <property type="entry name" value="HTH_ARSR_2"/>
    <property type="match status" value="1"/>
</dbReference>
<dbReference type="PANTHER" id="PTHR38600">
    <property type="entry name" value="TRANSCRIPTIONAL REGULATORY PROTEIN"/>
    <property type="match status" value="1"/>
</dbReference>
<comment type="caution">
    <text evidence="2">The sequence shown here is derived from an EMBL/GenBank/DDBJ whole genome shotgun (WGS) entry which is preliminary data.</text>
</comment>
<dbReference type="InterPro" id="IPR036390">
    <property type="entry name" value="WH_DNA-bd_sf"/>
</dbReference>
<dbReference type="SMART" id="SM00418">
    <property type="entry name" value="HTH_ARSR"/>
    <property type="match status" value="1"/>
</dbReference>
<accession>A0ABT2GB85</accession>
<reference evidence="2" key="1">
    <citation type="submission" date="2022-08" db="EMBL/GenBank/DDBJ databases">
        <authorList>
            <person name="Deng Y."/>
            <person name="Han X.-F."/>
            <person name="Zhang Y.-Q."/>
        </authorList>
    </citation>
    <scope>NUCLEOTIDE SEQUENCE</scope>
    <source>
        <strain evidence="2">CPCC 205716</strain>
    </source>
</reference>
<dbReference type="CDD" id="cd00090">
    <property type="entry name" value="HTH_ARSR"/>
    <property type="match status" value="1"/>
</dbReference>
<dbReference type="Proteomes" id="UP001165580">
    <property type="component" value="Unassembled WGS sequence"/>
</dbReference>
<evidence type="ECO:0000259" key="1">
    <source>
        <dbReference type="PROSITE" id="PS50987"/>
    </source>
</evidence>
<dbReference type="SUPFAM" id="SSF46785">
    <property type="entry name" value="Winged helix' DNA-binding domain"/>
    <property type="match status" value="1"/>
</dbReference>
<dbReference type="InterPro" id="IPR011991">
    <property type="entry name" value="ArsR-like_HTH"/>
</dbReference>
<proteinExistence type="predicted"/>
<dbReference type="InterPro" id="IPR036388">
    <property type="entry name" value="WH-like_DNA-bd_sf"/>
</dbReference>
<gene>
    <name evidence="2" type="ORF">NVV95_02695</name>
</gene>
<evidence type="ECO:0000313" key="3">
    <source>
        <dbReference type="Proteomes" id="UP001165580"/>
    </source>
</evidence>
<dbReference type="RefSeq" id="WP_259484988.1">
    <property type="nucleotide sequence ID" value="NZ_JANTEZ010000001.1"/>
</dbReference>
<dbReference type="PANTHER" id="PTHR38600:SF2">
    <property type="entry name" value="SLL0088 PROTEIN"/>
    <property type="match status" value="1"/>
</dbReference>